<accession>A0A8T0VTJ2</accession>
<dbReference type="Gene3D" id="3.90.70.10">
    <property type="entry name" value="Cysteine proteinases"/>
    <property type="match status" value="1"/>
</dbReference>
<keyword evidence="3" id="KW-1015">Disulfide bond</keyword>
<dbReference type="CDD" id="cd02248">
    <property type="entry name" value="Peptidase_C1A"/>
    <property type="match status" value="1"/>
</dbReference>
<evidence type="ECO:0000259" key="5">
    <source>
        <dbReference type="SMART" id="SM00848"/>
    </source>
</evidence>
<evidence type="ECO:0000313" key="6">
    <source>
        <dbReference type="EMBL" id="KAG2638135.1"/>
    </source>
</evidence>
<comment type="caution">
    <text evidence="6">The sequence shown here is derived from an EMBL/GenBank/DDBJ whole genome shotgun (WGS) entry which is preliminary data.</text>
</comment>
<dbReference type="InterPro" id="IPR038765">
    <property type="entry name" value="Papain-like_cys_pep_sf"/>
</dbReference>
<protein>
    <submittedName>
        <fullName evidence="6">Uncharacterized protein</fullName>
    </submittedName>
</protein>
<dbReference type="SMART" id="SM00645">
    <property type="entry name" value="Pept_C1"/>
    <property type="match status" value="1"/>
</dbReference>
<gene>
    <name evidence="6" type="ORF">PVAP13_2NG573400</name>
</gene>
<dbReference type="InterPro" id="IPR013128">
    <property type="entry name" value="Peptidase_C1A"/>
</dbReference>
<evidence type="ECO:0000256" key="3">
    <source>
        <dbReference type="ARBA" id="ARBA00023157"/>
    </source>
</evidence>
<dbReference type="AlphaFoldDB" id="A0A8T0VTJ2"/>
<dbReference type="Pfam" id="PF08246">
    <property type="entry name" value="Inhibitor_I29"/>
    <property type="match status" value="1"/>
</dbReference>
<proteinExistence type="inferred from homology"/>
<keyword evidence="2" id="KW-0732">Signal</keyword>
<evidence type="ECO:0000256" key="2">
    <source>
        <dbReference type="ARBA" id="ARBA00022729"/>
    </source>
</evidence>
<sequence>MAAASRSPALALVCASLLMLAGDVLLMMDRFHAWRAAHNRFEVYRRNVEYIEATNRRGVLSYELGENQFTDLTSDEFLAAHTMPPEQVLAAREAVARLLINSTRAAAGLVAEGSGCNGSYSGDAFGQVPYSVDWRTSGAVTPVKHQMTCGSCWAFAAVASIESLYKLRTGRLVSLSEQELVDCDRTPPDSGCAGGSPASAMWWVALNGGLATAWEYPYESKQGQCRRGRIRVGWIRGAAAVARNSEAATLELAVAR</sequence>
<feature type="domain" description="Cathepsin propeptide inhibitor" evidence="5">
    <location>
        <begin position="31"/>
        <end position="77"/>
    </location>
</feature>
<organism evidence="6 7">
    <name type="scientific">Panicum virgatum</name>
    <name type="common">Blackwell switchgrass</name>
    <dbReference type="NCBI Taxonomy" id="38727"/>
    <lineage>
        <taxon>Eukaryota</taxon>
        <taxon>Viridiplantae</taxon>
        <taxon>Streptophyta</taxon>
        <taxon>Embryophyta</taxon>
        <taxon>Tracheophyta</taxon>
        <taxon>Spermatophyta</taxon>
        <taxon>Magnoliopsida</taxon>
        <taxon>Liliopsida</taxon>
        <taxon>Poales</taxon>
        <taxon>Poaceae</taxon>
        <taxon>PACMAD clade</taxon>
        <taxon>Panicoideae</taxon>
        <taxon>Panicodae</taxon>
        <taxon>Paniceae</taxon>
        <taxon>Panicinae</taxon>
        <taxon>Panicum</taxon>
        <taxon>Panicum sect. Hiantes</taxon>
    </lineage>
</organism>
<dbReference type="GO" id="GO:0006508">
    <property type="term" value="P:proteolysis"/>
    <property type="evidence" value="ECO:0007669"/>
    <property type="project" value="InterPro"/>
</dbReference>
<dbReference type="SMART" id="SM00848">
    <property type="entry name" value="Inhibitor_I29"/>
    <property type="match status" value="1"/>
</dbReference>
<comment type="similarity">
    <text evidence="1">Belongs to the peptidase C1 family.</text>
</comment>
<reference evidence="6" key="1">
    <citation type="submission" date="2020-05" db="EMBL/GenBank/DDBJ databases">
        <title>WGS assembly of Panicum virgatum.</title>
        <authorList>
            <person name="Lovell J.T."/>
            <person name="Jenkins J."/>
            <person name="Shu S."/>
            <person name="Juenger T.E."/>
            <person name="Schmutz J."/>
        </authorList>
    </citation>
    <scope>NUCLEOTIDE SEQUENCE</scope>
    <source>
        <strain evidence="6">AP13</strain>
    </source>
</reference>
<dbReference type="EMBL" id="CM029040">
    <property type="protein sequence ID" value="KAG2638135.1"/>
    <property type="molecule type" value="Genomic_DNA"/>
</dbReference>
<dbReference type="Proteomes" id="UP000823388">
    <property type="component" value="Chromosome 2N"/>
</dbReference>
<feature type="domain" description="Peptidase C1A papain C-terminal" evidence="4">
    <location>
        <begin position="128"/>
        <end position="256"/>
    </location>
</feature>
<keyword evidence="7" id="KW-1185">Reference proteome</keyword>
<evidence type="ECO:0000259" key="4">
    <source>
        <dbReference type="SMART" id="SM00645"/>
    </source>
</evidence>
<dbReference type="InterPro" id="IPR039417">
    <property type="entry name" value="Peptidase_C1A_papain-like"/>
</dbReference>
<evidence type="ECO:0000313" key="7">
    <source>
        <dbReference type="Proteomes" id="UP000823388"/>
    </source>
</evidence>
<dbReference type="InterPro" id="IPR000169">
    <property type="entry name" value="Pept_cys_AS"/>
</dbReference>
<dbReference type="PANTHER" id="PTHR12411">
    <property type="entry name" value="CYSTEINE PROTEASE FAMILY C1-RELATED"/>
    <property type="match status" value="1"/>
</dbReference>
<dbReference type="SUPFAM" id="SSF54001">
    <property type="entry name" value="Cysteine proteinases"/>
    <property type="match status" value="1"/>
</dbReference>
<dbReference type="InterPro" id="IPR013201">
    <property type="entry name" value="Prot_inhib_I29"/>
</dbReference>
<dbReference type="PROSITE" id="PS00139">
    <property type="entry name" value="THIOL_PROTEASE_CYS"/>
    <property type="match status" value="1"/>
</dbReference>
<name>A0A8T0VTJ2_PANVG</name>
<evidence type="ECO:0000256" key="1">
    <source>
        <dbReference type="ARBA" id="ARBA00008455"/>
    </source>
</evidence>
<dbReference type="GO" id="GO:0008234">
    <property type="term" value="F:cysteine-type peptidase activity"/>
    <property type="evidence" value="ECO:0007669"/>
    <property type="project" value="InterPro"/>
</dbReference>
<dbReference type="Pfam" id="PF00112">
    <property type="entry name" value="Peptidase_C1"/>
    <property type="match status" value="1"/>
</dbReference>
<dbReference type="InterPro" id="IPR000668">
    <property type="entry name" value="Peptidase_C1A_C"/>
</dbReference>